<dbReference type="AlphaFoldDB" id="A0A642USL8"/>
<dbReference type="VEuPathDB" id="FungiDB:TRICI_005461"/>
<organism evidence="5 6">
    <name type="scientific">Trichomonascus ciferrii</name>
    <dbReference type="NCBI Taxonomy" id="44093"/>
    <lineage>
        <taxon>Eukaryota</taxon>
        <taxon>Fungi</taxon>
        <taxon>Dikarya</taxon>
        <taxon>Ascomycota</taxon>
        <taxon>Saccharomycotina</taxon>
        <taxon>Dipodascomycetes</taxon>
        <taxon>Dipodascales</taxon>
        <taxon>Trichomonascaceae</taxon>
        <taxon>Trichomonascus</taxon>
        <taxon>Trichomonascus ciferrii complex</taxon>
    </lineage>
</organism>
<dbReference type="EMBL" id="SWFS01000429">
    <property type="protein sequence ID" value="KAA8904516.1"/>
    <property type="molecule type" value="Genomic_DNA"/>
</dbReference>
<evidence type="ECO:0000313" key="5">
    <source>
        <dbReference type="EMBL" id="KAA8904516.1"/>
    </source>
</evidence>
<dbReference type="OrthoDB" id="21463at2759"/>
<dbReference type="GO" id="GO:0003735">
    <property type="term" value="F:structural constituent of ribosome"/>
    <property type="evidence" value="ECO:0007669"/>
    <property type="project" value="InterPro"/>
</dbReference>
<evidence type="ECO:0000256" key="2">
    <source>
        <dbReference type="ARBA" id="ARBA00022980"/>
    </source>
</evidence>
<dbReference type="GO" id="GO:0032543">
    <property type="term" value="P:mitochondrial translation"/>
    <property type="evidence" value="ECO:0007669"/>
    <property type="project" value="TreeGrafter"/>
</dbReference>
<name>A0A642USL8_9ASCO</name>
<keyword evidence="6" id="KW-1185">Reference proteome</keyword>
<evidence type="ECO:0000313" key="6">
    <source>
        <dbReference type="Proteomes" id="UP000761534"/>
    </source>
</evidence>
<dbReference type="SUPFAM" id="SSF46911">
    <property type="entry name" value="Ribosomal protein S18"/>
    <property type="match status" value="1"/>
</dbReference>
<evidence type="ECO:0000256" key="4">
    <source>
        <dbReference type="ARBA" id="ARBA00035264"/>
    </source>
</evidence>
<keyword evidence="2" id="KW-0689">Ribosomal protein</keyword>
<dbReference type="InterPro" id="IPR001648">
    <property type="entry name" value="Ribosomal_bS18"/>
</dbReference>
<dbReference type="PANTHER" id="PTHR13479:SF40">
    <property type="entry name" value="SMALL RIBOSOMAL SUBUNIT PROTEIN BS18M"/>
    <property type="match status" value="1"/>
</dbReference>
<evidence type="ECO:0000256" key="1">
    <source>
        <dbReference type="ARBA" id="ARBA00005589"/>
    </source>
</evidence>
<gene>
    <name evidence="5" type="ORF">TRICI_005461</name>
</gene>
<comment type="caution">
    <text evidence="5">The sequence shown here is derived from an EMBL/GenBank/DDBJ whole genome shotgun (WGS) entry which is preliminary data.</text>
</comment>
<evidence type="ECO:0000256" key="3">
    <source>
        <dbReference type="ARBA" id="ARBA00023274"/>
    </source>
</evidence>
<dbReference type="PANTHER" id="PTHR13479">
    <property type="entry name" value="30S RIBOSOMAL PROTEIN S18"/>
    <property type="match status" value="1"/>
</dbReference>
<comment type="similarity">
    <text evidence="1">Belongs to the bacterial ribosomal protein bS18 family.</text>
</comment>
<sequence length="186" mass="21239">MIARRLVGADAKEAFVRGFSTMRGGQLQNASAAEGDKRQHVRWSALSSAQPNSNNSQLKTSVKRMEELREKQSEEQTIDHSFVRQFQVGSTYDPFDFSMAKLRLERLERRNATPTDRFKELKMDPLKLWKHPQELSDYISDSGRILPGYLHGHKKKTQKRLAKAIRRARAAGLLSPVHKHVETLGS</sequence>
<dbReference type="Gene3D" id="4.10.640.10">
    <property type="entry name" value="Ribosomal protein S18"/>
    <property type="match status" value="1"/>
</dbReference>
<dbReference type="InterPro" id="IPR036870">
    <property type="entry name" value="Ribosomal_bS18_sf"/>
</dbReference>
<reference evidence="5" key="1">
    <citation type="journal article" date="2019" name="G3 (Bethesda)">
        <title>Genome Assemblies of Two Rare Opportunistic Yeast Pathogens: Diutina rugosa (syn. Candida rugosa) and Trichomonascus ciferrii (syn. Candida ciferrii).</title>
        <authorList>
            <person name="Mixao V."/>
            <person name="Saus E."/>
            <person name="Hansen A.P."/>
            <person name="Lass-Florl C."/>
            <person name="Gabaldon T."/>
        </authorList>
    </citation>
    <scope>NUCLEOTIDE SEQUENCE</scope>
    <source>
        <strain evidence="5">CBS 4856</strain>
    </source>
</reference>
<accession>A0A642USL8</accession>
<dbReference type="Proteomes" id="UP000761534">
    <property type="component" value="Unassembled WGS sequence"/>
</dbReference>
<keyword evidence="3" id="KW-0687">Ribonucleoprotein</keyword>
<protein>
    <recommendedName>
        <fullName evidence="4">Small ribosomal subunit protein bS18m</fullName>
    </recommendedName>
</protein>
<proteinExistence type="inferred from homology"/>
<dbReference type="Pfam" id="PF01084">
    <property type="entry name" value="Ribosomal_S18"/>
    <property type="match status" value="1"/>
</dbReference>
<dbReference type="GO" id="GO:0005763">
    <property type="term" value="C:mitochondrial small ribosomal subunit"/>
    <property type="evidence" value="ECO:0007669"/>
    <property type="project" value="TreeGrafter"/>
</dbReference>
<dbReference type="GO" id="GO:0070181">
    <property type="term" value="F:small ribosomal subunit rRNA binding"/>
    <property type="evidence" value="ECO:0007669"/>
    <property type="project" value="TreeGrafter"/>
</dbReference>